<dbReference type="Proteomes" id="UP000290645">
    <property type="component" value="Segment"/>
</dbReference>
<keyword evidence="16 18" id="KW-0899">Viral immunoevasion</keyword>
<evidence type="ECO:0000256" key="9">
    <source>
        <dbReference type="ARBA" id="ARBA00022833"/>
    </source>
</evidence>
<gene>
    <name evidence="18 20" type="primary">E7</name>
</gene>
<evidence type="ECO:0000256" key="6">
    <source>
        <dbReference type="ARBA" id="ARBA00022723"/>
    </source>
</evidence>
<dbReference type="GO" id="GO:0006351">
    <property type="term" value="P:DNA-templated transcription"/>
    <property type="evidence" value="ECO:0007669"/>
    <property type="project" value="UniProtKB-UniRule"/>
</dbReference>
<evidence type="ECO:0000256" key="15">
    <source>
        <dbReference type="ARBA" id="ARBA00023258"/>
    </source>
</evidence>
<accession>A0A2D2ALS9</accession>
<keyword evidence="11 18" id="KW-0238">DNA-binding</keyword>
<comment type="similarity">
    <text evidence="18 19">Belongs to the papillomaviridae E7 protein family.</text>
</comment>
<dbReference type="SUPFAM" id="SSF161234">
    <property type="entry name" value="E7 C-terminal domain-like"/>
    <property type="match status" value="1"/>
</dbReference>
<dbReference type="EMBL" id="MF588717">
    <property type="protein sequence ID" value="ATQ38360.1"/>
    <property type="molecule type" value="Genomic_DNA"/>
</dbReference>
<name>A0A2D2ALS9_9PAPI</name>
<evidence type="ECO:0000256" key="8">
    <source>
        <dbReference type="ARBA" id="ARBA00022830"/>
    </source>
</evidence>
<comment type="subcellular location">
    <subcellularLocation>
        <location evidence="18">Host cytoplasm</location>
    </subcellularLocation>
    <subcellularLocation>
        <location evidence="18">Host nucleus</location>
    </subcellularLocation>
    <text evidence="18">Predominantly found in the host nucleus.</text>
</comment>
<keyword evidence="5 18" id="KW-1090">Inhibition of host innate immune response by virus</keyword>
<evidence type="ECO:0000256" key="2">
    <source>
        <dbReference type="ARBA" id="ARBA00022518"/>
    </source>
</evidence>
<proteinExistence type="inferred from homology"/>
<dbReference type="GO" id="GO:0019904">
    <property type="term" value="F:protein domain specific binding"/>
    <property type="evidence" value="ECO:0007669"/>
    <property type="project" value="UniProtKB-UniRule"/>
</dbReference>
<keyword evidence="7 18" id="KW-0863">Zinc-finger</keyword>
<evidence type="ECO:0000256" key="1">
    <source>
        <dbReference type="ARBA" id="ARBA00022504"/>
    </source>
</evidence>
<keyword evidence="9 18" id="KW-0862">Zinc</keyword>
<comment type="subunit">
    <text evidence="18">Homodimer. Homooligomer. Interacts with host RB1; this interaction induces dissociation of RB1-E2F1 complex thereby disrupting RB1 activity. Interacts with host EP300; this interaction represses EP300 transcriptional activity. Interacts with protein E2; this interaction inhibits E7 oncogenic activity. Interacts with host TMEM173/STING; this interaction impairs the ability of TMEM173/STING to sense cytosolic DNA and promote the production of type I interferon (IFN-alpha and IFN-beta).</text>
</comment>
<comment type="function">
    <text evidence="19">E7 protein has both transforming and trans-activating activities.</text>
</comment>
<keyword evidence="13 18" id="KW-0804">Transcription</keyword>
<keyword evidence="8 18" id="KW-1114">Inhibition of host interferon signaling pathway by virus</keyword>
<organism evidence="20">
    <name type="scientific">Gammapapillomavirus 12</name>
    <dbReference type="NCBI Taxonomy" id="1513257"/>
    <lineage>
        <taxon>Viruses</taxon>
        <taxon>Monodnaviria</taxon>
        <taxon>Shotokuvirae</taxon>
        <taxon>Cossaviricota</taxon>
        <taxon>Papovaviricetes</taxon>
        <taxon>Zurhausenvirales</taxon>
        <taxon>Papillomaviridae</taxon>
        <taxon>Firstpapillomavirinae</taxon>
        <taxon>Gammapapillomavirus</taxon>
    </lineage>
</organism>
<evidence type="ECO:0000256" key="14">
    <source>
        <dbReference type="ARBA" id="ARBA00023200"/>
    </source>
</evidence>
<comment type="caution">
    <text evidence="18">Lacks conserved residue(s) required for the propagation of feature annotation.</text>
</comment>
<sequence length="98" mass="11003">MRGEIASLPDIVLESLVLPVNLLSDESFNESLSPDVEAEEEHSFRIDTECHFCNTQIRLCVVATTEAIRHLQSLLLDQLHLLCPGCARSCCREHGRIN</sequence>
<dbReference type="GO" id="GO:0003700">
    <property type="term" value="F:DNA-binding transcription factor activity"/>
    <property type="evidence" value="ECO:0007669"/>
    <property type="project" value="UniProtKB-UniRule"/>
</dbReference>
<evidence type="ECO:0000256" key="4">
    <source>
        <dbReference type="ARBA" id="ARBA00022581"/>
    </source>
</evidence>
<evidence type="ECO:0000256" key="13">
    <source>
        <dbReference type="ARBA" id="ARBA00023163"/>
    </source>
</evidence>
<comment type="function">
    <text evidence="18">Plays a role in viral genome replication by driving entry of quiescent cells into the cell cycle. Stimulation of progression from G1 to S phase allows the virus to efficiently use the cellular DNA replicating machinery to achieve viral genome replication. E7 protein has both transforming and trans-activating activities. Induces the disassembly of the E2F1 transcription factor from RB1, with subsequent transcriptional activation of E2F1-regulated S-phase genes. Interferes with host histone deacetylation mediated by HDAC1 and HDAC2, leading to transcription activation. Plays also a role in the inhibition of both antiviral and antiproliferative functions of host interferon alpha. Interaction with host TMEM173/STING impairs the ability of TMEM173/STING to sense cytosolic DNA and promote the production of type I interferon (IFN-alpha and IFN-beta).</text>
</comment>
<dbReference type="PIRSF" id="PIRSF003407">
    <property type="entry name" value="Papvi_E7"/>
    <property type="match status" value="1"/>
</dbReference>
<dbReference type="GO" id="GO:0052170">
    <property type="term" value="P:symbiont-mediated suppression of host innate immune response"/>
    <property type="evidence" value="ECO:0007669"/>
    <property type="project" value="UniProtKB-KW"/>
</dbReference>
<keyword evidence="1 18" id="KW-1121">Modulation of host cell cycle by virus</keyword>
<keyword evidence="12 18" id="KW-0010">Activator</keyword>
<keyword evidence="3 18" id="KW-1048">Host nucleus</keyword>
<keyword evidence="14 18" id="KW-1035">Host cytoplasm</keyword>
<dbReference type="GO" id="GO:0042025">
    <property type="term" value="C:host cell nucleus"/>
    <property type="evidence" value="ECO:0007669"/>
    <property type="project" value="UniProtKB-SubCell"/>
</dbReference>
<dbReference type="GO" id="GO:0008270">
    <property type="term" value="F:zinc ion binding"/>
    <property type="evidence" value="ECO:0007669"/>
    <property type="project" value="UniProtKB-KW"/>
</dbReference>
<dbReference type="InterPro" id="IPR000148">
    <property type="entry name" value="Papilloma_E7"/>
</dbReference>
<protein>
    <recommendedName>
        <fullName evidence="18 19">Protein E7</fullName>
    </recommendedName>
</protein>
<feature type="zinc finger region" evidence="18">
    <location>
        <begin position="50"/>
        <end position="86"/>
    </location>
</feature>
<evidence type="ECO:0000256" key="10">
    <source>
        <dbReference type="ARBA" id="ARBA00023015"/>
    </source>
</evidence>
<comment type="domain">
    <text evidence="18">The E7 terminal domain is an intrinsically disordered domain, whose flexibility and conformational transitions confer target adaptability to the oncoprotein. It allows adaptation to a variety of protein targets and exposes the PEST degradation sequence that regulates its turnover in the cell.</text>
</comment>
<evidence type="ECO:0000256" key="16">
    <source>
        <dbReference type="ARBA" id="ARBA00023280"/>
    </source>
</evidence>
<keyword evidence="17 18" id="KW-1078">G1/S host cell cycle checkpoint dysregulation by virus</keyword>
<evidence type="ECO:0000256" key="3">
    <source>
        <dbReference type="ARBA" id="ARBA00022562"/>
    </source>
</evidence>
<comment type="PTM">
    <text evidence="18">Highly phosphorylated.</text>
</comment>
<dbReference type="HAMAP" id="MF_04004">
    <property type="entry name" value="PPV_E7"/>
    <property type="match status" value="1"/>
</dbReference>
<keyword evidence="2 18" id="KW-0244">Early protein</keyword>
<keyword evidence="10 18" id="KW-0805">Transcription regulation</keyword>
<evidence type="ECO:0000313" key="20">
    <source>
        <dbReference type="EMBL" id="ATQ38360.1"/>
    </source>
</evidence>
<keyword evidence="15" id="KW-0922">Interferon antiviral system evasion</keyword>
<dbReference type="GO" id="GO:0039645">
    <property type="term" value="P:symbiont-mediated perturbation of host cell cycle G1/S transition checkpoint"/>
    <property type="evidence" value="ECO:0007669"/>
    <property type="project" value="UniProtKB-UniRule"/>
</dbReference>
<dbReference type="GO" id="GO:0003677">
    <property type="term" value="F:DNA binding"/>
    <property type="evidence" value="ECO:0007669"/>
    <property type="project" value="UniProtKB-UniRule"/>
</dbReference>
<dbReference type="GO" id="GO:0039502">
    <property type="term" value="P:symbiont-mediated suppression of host type I interferon-mediated signaling pathway"/>
    <property type="evidence" value="ECO:0007669"/>
    <property type="project" value="UniProtKB-UniRule"/>
</dbReference>
<evidence type="ECO:0000256" key="18">
    <source>
        <dbReference type="HAMAP-Rule" id="MF_04004"/>
    </source>
</evidence>
<evidence type="ECO:0000256" key="17">
    <source>
        <dbReference type="ARBA" id="ARBA00023309"/>
    </source>
</evidence>
<dbReference type="Gene3D" id="3.30.160.330">
    <property type="match status" value="1"/>
</dbReference>
<keyword evidence="4 18" id="KW-0945">Host-virus interaction</keyword>
<reference evidence="20" key="1">
    <citation type="journal article" date="2018" name="MSphere">
        <title>Metagenomic Discovery of 83 New Human Papillomavirus Types in Patients with Immunodeficiency.</title>
        <authorList>
            <person name="Pastrana D.V."/>
            <person name="Peretti A."/>
            <person name="Welch N.L."/>
            <person name="Borgogna C."/>
            <person name="Olivero C."/>
            <person name="Badolato R."/>
            <person name="Notarangelo L.D."/>
            <person name="Gariglio M."/>
            <person name="FitzGerald P.C."/>
            <person name="McIntosh C.E."/>
            <person name="Reeves J."/>
            <person name="Starrett G.J."/>
            <person name="Bliskovsky V."/>
            <person name="Velez D."/>
            <person name="Brownell I."/>
            <person name="Yarchoan R."/>
            <person name="Wyvill K.M."/>
            <person name="Uldrick T.S."/>
            <person name="Maldarelli F."/>
            <person name="Lisco A."/>
            <person name="Sereti I."/>
            <person name="Gonzalez C.M."/>
            <person name="Androphy E.J."/>
            <person name="McBride A.A."/>
            <person name="Van Doorslaer K."/>
            <person name="Garcia F."/>
            <person name="Dvoretzky I."/>
            <person name="Liu J.S."/>
            <person name="Han J."/>
            <person name="Murphy P.M."/>
            <person name="McDermott D.H."/>
            <person name="Buck C.B."/>
        </authorList>
    </citation>
    <scope>NUCLEOTIDE SEQUENCE</scope>
    <source>
        <strain evidence="20">Gamma12_w07c68b</strain>
    </source>
</reference>
<feature type="short sequence motif" description="Nuclear export signal" evidence="18">
    <location>
        <begin position="68"/>
        <end position="76"/>
    </location>
</feature>
<evidence type="ECO:0000256" key="12">
    <source>
        <dbReference type="ARBA" id="ARBA00023159"/>
    </source>
</evidence>
<keyword evidence="6 18" id="KW-0479">Metal-binding</keyword>
<evidence type="ECO:0000256" key="7">
    <source>
        <dbReference type="ARBA" id="ARBA00022771"/>
    </source>
</evidence>
<dbReference type="GO" id="GO:0030430">
    <property type="term" value="C:host cell cytoplasm"/>
    <property type="evidence" value="ECO:0007669"/>
    <property type="project" value="UniProtKB-SubCell"/>
</dbReference>
<evidence type="ECO:0000256" key="19">
    <source>
        <dbReference type="PIRNR" id="PIRNR003407"/>
    </source>
</evidence>
<dbReference type="Pfam" id="PF00527">
    <property type="entry name" value="E7"/>
    <property type="match status" value="1"/>
</dbReference>
<evidence type="ECO:0000256" key="11">
    <source>
        <dbReference type="ARBA" id="ARBA00023125"/>
    </source>
</evidence>
<evidence type="ECO:0000256" key="5">
    <source>
        <dbReference type="ARBA" id="ARBA00022632"/>
    </source>
</evidence>